<dbReference type="InterPro" id="IPR007349">
    <property type="entry name" value="DUF418"/>
</dbReference>
<dbReference type="Proteomes" id="UP001151071">
    <property type="component" value="Unassembled WGS sequence"/>
</dbReference>
<dbReference type="EMBL" id="JAPYYP010000003">
    <property type="protein sequence ID" value="MDA5107573.1"/>
    <property type="molecule type" value="Genomic_DNA"/>
</dbReference>
<comment type="caution">
    <text evidence="3">The sequence shown here is derived from an EMBL/GenBank/DDBJ whole genome shotgun (WGS) entry which is preliminary data.</text>
</comment>
<accession>A0A9X3TPF1</accession>
<organism evidence="3 4">
    <name type="scientific">Brevibacillus thermoruber</name>
    <dbReference type="NCBI Taxonomy" id="33942"/>
    <lineage>
        <taxon>Bacteria</taxon>
        <taxon>Bacillati</taxon>
        <taxon>Bacillota</taxon>
        <taxon>Bacilli</taxon>
        <taxon>Bacillales</taxon>
        <taxon>Paenibacillaceae</taxon>
        <taxon>Brevibacillus</taxon>
    </lineage>
</organism>
<evidence type="ECO:0000256" key="1">
    <source>
        <dbReference type="SAM" id="Phobius"/>
    </source>
</evidence>
<feature type="transmembrane region" description="Helical" evidence="1">
    <location>
        <begin position="109"/>
        <end position="126"/>
    </location>
</feature>
<feature type="transmembrane region" description="Helical" evidence="1">
    <location>
        <begin position="12"/>
        <end position="34"/>
    </location>
</feature>
<evidence type="ECO:0000313" key="4">
    <source>
        <dbReference type="Proteomes" id="UP001151071"/>
    </source>
</evidence>
<dbReference type="InterPro" id="IPR052529">
    <property type="entry name" value="Bact_Transport_Assoc"/>
</dbReference>
<protein>
    <submittedName>
        <fullName evidence="3">DUF418 domain-containing protein</fullName>
    </submittedName>
</protein>
<gene>
    <name evidence="3" type="ORF">O3V59_04305</name>
</gene>
<keyword evidence="1" id="KW-1133">Transmembrane helix</keyword>
<keyword evidence="4" id="KW-1185">Reference proteome</keyword>
<dbReference type="AlphaFoldDB" id="A0A9X3TPF1"/>
<feature type="transmembrane region" description="Helical" evidence="1">
    <location>
        <begin position="171"/>
        <end position="189"/>
    </location>
</feature>
<dbReference type="PANTHER" id="PTHR30590:SF2">
    <property type="entry name" value="INNER MEMBRANE PROTEIN"/>
    <property type="match status" value="1"/>
</dbReference>
<feature type="transmembrane region" description="Helical" evidence="1">
    <location>
        <begin position="40"/>
        <end position="59"/>
    </location>
</feature>
<proteinExistence type="predicted"/>
<dbReference type="PANTHER" id="PTHR30590">
    <property type="entry name" value="INNER MEMBRANE PROTEIN"/>
    <property type="match status" value="1"/>
</dbReference>
<feature type="transmembrane region" description="Helical" evidence="1">
    <location>
        <begin position="79"/>
        <end position="97"/>
    </location>
</feature>
<keyword evidence="1" id="KW-0472">Membrane</keyword>
<reference evidence="3" key="1">
    <citation type="submission" date="2022-12" db="EMBL/GenBank/DDBJ databases">
        <title>Draft genome sequence of the thermophilic strain Brevibacillus thermoruber HT42, isolated from Los Humeros, Puebla, Mexico, with biotechnological potential.</title>
        <authorList>
            <person name="Lara Sanchez J."/>
            <person name="Solis Palacios R."/>
            <person name="Bustos Baena A.S."/>
            <person name="Ruz Baez A.E."/>
            <person name="Espinosa Luna G."/>
            <person name="Oliart Ros R.M."/>
        </authorList>
    </citation>
    <scope>NUCLEOTIDE SEQUENCE</scope>
    <source>
        <strain evidence="3">HT42</strain>
    </source>
</reference>
<feature type="transmembrane region" description="Helical" evidence="1">
    <location>
        <begin position="147"/>
        <end position="165"/>
    </location>
</feature>
<keyword evidence="1" id="KW-0812">Transmembrane</keyword>
<dbReference type="Pfam" id="PF04235">
    <property type="entry name" value="DUF418"/>
    <property type="match status" value="1"/>
</dbReference>
<feature type="domain" description="DUF418" evidence="2">
    <location>
        <begin position="60"/>
        <end position="212"/>
    </location>
</feature>
<evidence type="ECO:0000259" key="2">
    <source>
        <dbReference type="Pfam" id="PF04235"/>
    </source>
</evidence>
<sequence length="233" mass="25755">MKENRQRLAVVDGIRGCSLLGILLANMLIFQYGIWGKDELHLYAPSAVDVGAYALFGIYAAKARWFHEPDRERPFYRNGAILCLLPGVVLACAGYVWRDEAWSGTADVLGNSLLAFGYLFALAYVFSQAAWSTWLHRFASVGKLSMTNYLMQTVICTTIFYGYGLGLFGNIGVLAGILLAVAIFALQAAGSHWYMRRFRCGPIEKLLRMWTNVSFSGRPKEKAAVGRGVTTSA</sequence>
<evidence type="ECO:0000313" key="3">
    <source>
        <dbReference type="EMBL" id="MDA5107573.1"/>
    </source>
</evidence>
<name>A0A9X3TPF1_9BACL</name>